<dbReference type="WBParaSite" id="SVE_2003700.1">
    <property type="protein sequence ID" value="SVE_2003700.1"/>
    <property type="gene ID" value="SVE_2003700"/>
</dbReference>
<evidence type="ECO:0000313" key="2">
    <source>
        <dbReference type="WBParaSite" id="SVE_2003700.1"/>
    </source>
</evidence>
<sequence length="140" mass="16443">MQKLEESFNDIQPIYYDIKTVVIRILEWIEIDEKGGKCQRLDNLLLYILNEIPTLNLSTEVFNNLFQVIKDKFEESINELLIDVESAGTDFLITLNHFQSLIEKNHNGANYLVINILNFKFLFSKHVFNSLINDKNAKKY</sequence>
<dbReference type="AlphaFoldDB" id="A0A0K0G5L8"/>
<proteinExistence type="predicted"/>
<reference evidence="1" key="1">
    <citation type="submission" date="2014-07" db="EMBL/GenBank/DDBJ databases">
        <authorList>
            <person name="Martin A.A"/>
            <person name="De Silva N."/>
        </authorList>
    </citation>
    <scope>NUCLEOTIDE SEQUENCE</scope>
</reference>
<organism evidence="1 2">
    <name type="scientific">Strongyloides venezuelensis</name>
    <name type="common">Threadworm</name>
    <dbReference type="NCBI Taxonomy" id="75913"/>
    <lineage>
        <taxon>Eukaryota</taxon>
        <taxon>Metazoa</taxon>
        <taxon>Ecdysozoa</taxon>
        <taxon>Nematoda</taxon>
        <taxon>Chromadorea</taxon>
        <taxon>Rhabditida</taxon>
        <taxon>Tylenchina</taxon>
        <taxon>Panagrolaimomorpha</taxon>
        <taxon>Strongyloidoidea</taxon>
        <taxon>Strongyloididae</taxon>
        <taxon>Strongyloides</taxon>
    </lineage>
</organism>
<reference evidence="2" key="2">
    <citation type="submission" date="2015-08" db="UniProtKB">
        <authorList>
            <consortium name="WormBaseParasite"/>
        </authorList>
    </citation>
    <scope>IDENTIFICATION</scope>
</reference>
<keyword evidence="1" id="KW-1185">Reference proteome</keyword>
<name>A0A0K0G5L8_STRVS</name>
<evidence type="ECO:0000313" key="1">
    <source>
        <dbReference type="Proteomes" id="UP000035680"/>
    </source>
</evidence>
<dbReference type="STRING" id="75913.A0A0K0G5L8"/>
<dbReference type="Proteomes" id="UP000035680">
    <property type="component" value="Unassembled WGS sequence"/>
</dbReference>
<protein>
    <submittedName>
        <fullName evidence="2">Uncharacterized protein</fullName>
    </submittedName>
</protein>
<accession>A0A0K0G5L8</accession>